<name>A0A4R7JKW3_9GAMM</name>
<comment type="caution">
    <text evidence="1">The sequence shown here is derived from an EMBL/GenBank/DDBJ whole genome shotgun (WGS) entry which is preliminary data.</text>
</comment>
<accession>A0A4R7JKW3</accession>
<proteinExistence type="predicted"/>
<dbReference type="AlphaFoldDB" id="A0A4R7JKW3"/>
<dbReference type="EMBL" id="SOAX01000007">
    <property type="protein sequence ID" value="TDT37727.1"/>
    <property type="molecule type" value="Genomic_DNA"/>
</dbReference>
<keyword evidence="2" id="KW-1185">Reference proteome</keyword>
<evidence type="ECO:0000313" key="2">
    <source>
        <dbReference type="Proteomes" id="UP000295830"/>
    </source>
</evidence>
<dbReference type="Proteomes" id="UP000295830">
    <property type="component" value="Unassembled WGS sequence"/>
</dbReference>
<evidence type="ECO:0000313" key="1">
    <source>
        <dbReference type="EMBL" id="TDT37727.1"/>
    </source>
</evidence>
<sequence>MQYLKSSQRFLSVCFLAVTVSSCTDGDPKDESTYNRLCRIYEDVGSLAIEREQKRVRIFDRVYEELPALSELYFSGILNAERDRRYDFLQRVVKVHTGNPDWKCQSFQSFYANG</sequence>
<protein>
    <submittedName>
        <fullName evidence="1">Uncharacterized protein</fullName>
    </submittedName>
</protein>
<gene>
    <name evidence="1" type="ORF">DES49_2686</name>
</gene>
<reference evidence="1 2" key="1">
    <citation type="submission" date="2019-03" db="EMBL/GenBank/DDBJ databases">
        <title>Genomic Encyclopedia of Type Strains, Phase IV (KMG-IV): sequencing the most valuable type-strain genomes for metagenomic binning, comparative biology and taxonomic classification.</title>
        <authorList>
            <person name="Goeker M."/>
        </authorList>
    </citation>
    <scope>NUCLEOTIDE SEQUENCE [LARGE SCALE GENOMIC DNA]</scope>
    <source>
        <strain evidence="1 2">DSM 15505</strain>
    </source>
</reference>
<dbReference type="PROSITE" id="PS51257">
    <property type="entry name" value="PROKAR_LIPOPROTEIN"/>
    <property type="match status" value="1"/>
</dbReference>
<organism evidence="1 2">
    <name type="scientific">Halospina denitrificans</name>
    <dbReference type="NCBI Taxonomy" id="332522"/>
    <lineage>
        <taxon>Bacteria</taxon>
        <taxon>Pseudomonadati</taxon>
        <taxon>Pseudomonadota</taxon>
        <taxon>Gammaproteobacteria</taxon>
        <taxon>Halospina</taxon>
    </lineage>
</organism>